<evidence type="ECO:0000256" key="5">
    <source>
        <dbReference type="SAM" id="MobiDB-lite"/>
    </source>
</evidence>
<dbReference type="Gene3D" id="3.30.70.330">
    <property type="match status" value="1"/>
</dbReference>
<evidence type="ECO:0000256" key="1">
    <source>
        <dbReference type="ARBA" id="ARBA00004604"/>
    </source>
</evidence>
<evidence type="ECO:0000256" key="3">
    <source>
        <dbReference type="ARBA" id="ARBA00023242"/>
    </source>
</evidence>
<dbReference type="PANTHER" id="PTHR46754">
    <property type="entry name" value="MKI67 FHA DOMAIN-INTERACTING NUCLEOLAR PHOSPHOPROTEIN"/>
    <property type="match status" value="1"/>
</dbReference>
<dbReference type="SMART" id="SM00360">
    <property type="entry name" value="RRM"/>
    <property type="match status" value="1"/>
</dbReference>
<feature type="compositionally biased region" description="Basic and acidic residues" evidence="5">
    <location>
        <begin position="30"/>
        <end position="46"/>
    </location>
</feature>
<dbReference type="Pfam" id="PF00076">
    <property type="entry name" value="RRM_1"/>
    <property type="match status" value="1"/>
</dbReference>
<dbReference type="CDD" id="cd12307">
    <property type="entry name" value="RRM_NIFK_like"/>
    <property type="match status" value="1"/>
</dbReference>
<dbReference type="WBParaSite" id="TCONS_00010017.p1">
    <property type="protein sequence ID" value="TCONS_00010017.p1"/>
    <property type="gene ID" value="XLOC_007714"/>
</dbReference>
<dbReference type="AlphaFoldDB" id="A0A0K0DSE4"/>
<protein>
    <submittedName>
        <fullName evidence="8 9">RRM domain-containing protein</fullName>
    </submittedName>
</protein>
<dbReference type="InterPro" id="IPR012677">
    <property type="entry name" value="Nucleotide-bd_a/b_plait_sf"/>
</dbReference>
<dbReference type="PROSITE" id="PS50102">
    <property type="entry name" value="RRM"/>
    <property type="match status" value="1"/>
</dbReference>
<dbReference type="InterPro" id="IPR000504">
    <property type="entry name" value="RRM_dom"/>
</dbReference>
<evidence type="ECO:0000259" key="6">
    <source>
        <dbReference type="PROSITE" id="PS50102"/>
    </source>
</evidence>
<dbReference type="STRING" id="6248.A0A0K0DSE4"/>
<keyword evidence="3" id="KW-0539">Nucleus</keyword>
<feature type="domain" description="RRM" evidence="6">
    <location>
        <begin position="71"/>
        <end position="149"/>
    </location>
</feature>
<name>A0A0K0DSE4_STRER</name>
<keyword evidence="7" id="KW-1185">Reference proteome</keyword>
<dbReference type="GO" id="GO:0005730">
    <property type="term" value="C:nucleolus"/>
    <property type="evidence" value="ECO:0007669"/>
    <property type="project" value="UniProtKB-SubCell"/>
</dbReference>
<reference evidence="8" key="1">
    <citation type="submission" date="2015-08" db="UniProtKB">
        <authorList>
            <consortium name="WormBaseParasite"/>
        </authorList>
    </citation>
    <scope>IDENTIFICATION</scope>
</reference>
<evidence type="ECO:0000313" key="8">
    <source>
        <dbReference type="WBParaSite" id="SSTP_0000015400.1"/>
    </source>
</evidence>
<dbReference type="InterPro" id="IPR035979">
    <property type="entry name" value="RBD_domain_sf"/>
</dbReference>
<dbReference type="SUPFAM" id="SSF54928">
    <property type="entry name" value="RNA-binding domain, RBD"/>
    <property type="match status" value="1"/>
</dbReference>
<keyword evidence="2 4" id="KW-0694">RNA-binding</keyword>
<evidence type="ECO:0000313" key="9">
    <source>
        <dbReference type="WBParaSite" id="TCONS_00010017.p1"/>
    </source>
</evidence>
<comment type="subcellular location">
    <subcellularLocation>
        <location evidence="1">Nucleus</location>
        <location evidence="1">Nucleolus</location>
    </subcellularLocation>
</comment>
<feature type="region of interest" description="Disordered" evidence="5">
    <location>
        <begin position="30"/>
        <end position="51"/>
    </location>
</feature>
<dbReference type="GO" id="GO:0003723">
    <property type="term" value="F:RNA binding"/>
    <property type="evidence" value="ECO:0007669"/>
    <property type="project" value="UniProtKB-UniRule"/>
</dbReference>
<evidence type="ECO:0000256" key="4">
    <source>
        <dbReference type="PROSITE-ProRule" id="PRU00176"/>
    </source>
</evidence>
<dbReference type="WBParaSite" id="SSTP_0000015400.1">
    <property type="protein sequence ID" value="SSTP_0000015400.1"/>
    <property type="gene ID" value="SSTP_0000015400"/>
</dbReference>
<dbReference type="Proteomes" id="UP000035681">
    <property type="component" value="Unplaced"/>
</dbReference>
<accession>A0A0K0DSE4</accession>
<proteinExistence type="predicted"/>
<evidence type="ECO:0000313" key="7">
    <source>
        <dbReference type="Proteomes" id="UP000035681"/>
    </source>
</evidence>
<sequence>MGPKLIKKKVTKKVKVPKVETTKEKKVVPDIELSKNEESDKNDTTKPSKLTRTFPKFSKKKITKDPEEYSSIVKISRLPYGFFEDELLGFFKQFGKVIRVRVPRSKKTLNYKRYAYVEFEIPEVAQIVAETMDNHMMFDGLIKVEHLKYKDVPEKFFISRRVILRFSKSKTTVNKDIKLRTQPIEEGKWKEIEKKIKDRYKEKKAKLEKLGINYQIPKLSS</sequence>
<evidence type="ECO:0000256" key="2">
    <source>
        <dbReference type="ARBA" id="ARBA00022884"/>
    </source>
</evidence>
<organism evidence="8">
    <name type="scientific">Strongyloides stercoralis</name>
    <name type="common">Threadworm</name>
    <dbReference type="NCBI Taxonomy" id="6248"/>
    <lineage>
        <taxon>Eukaryota</taxon>
        <taxon>Metazoa</taxon>
        <taxon>Ecdysozoa</taxon>
        <taxon>Nematoda</taxon>
        <taxon>Chromadorea</taxon>
        <taxon>Rhabditida</taxon>
        <taxon>Tylenchina</taxon>
        <taxon>Panagrolaimomorpha</taxon>
        <taxon>Strongyloidoidea</taxon>
        <taxon>Strongyloididae</taxon>
        <taxon>Strongyloides</taxon>
    </lineage>
</organism>